<proteinExistence type="predicted"/>
<feature type="signal peptide" evidence="1">
    <location>
        <begin position="1"/>
        <end position="31"/>
    </location>
</feature>
<feature type="chain" id="PRO_5035172727" evidence="1">
    <location>
        <begin position="32"/>
        <end position="367"/>
    </location>
</feature>
<dbReference type="AlphaFoldDB" id="A0A8J3ZM82"/>
<dbReference type="PROSITE" id="PS50231">
    <property type="entry name" value="RICIN_B_LECTIN"/>
    <property type="match status" value="1"/>
</dbReference>
<dbReference type="SUPFAM" id="SSF52266">
    <property type="entry name" value="SGNH hydrolase"/>
    <property type="match status" value="1"/>
</dbReference>
<sequence>MRRRTPWFSVAALALAVTSAGLAIGTAPAHAESNGGVRVMPLGDSITEGTQVPGGYRIGLWQRMAAGGYTVDLVGSQFNGPSNLGDHDHEGHPGWRIDQITANINGWLASTTPRTVLLHIGTNDVLQNYNLSGAPGRLSTLIDRITTAVPAADVFVATIIPLSNAGQEANARTFNAAIPGIVQSKVNAGRRVHLVDMHSALTTADLIDGIHPTATGYDKMAATWYSALLSVPGSIGTGGGTGSTTALVSASSGRCLDVPNSNSANGTQPIIYDCSGRPNQQWTVTGQTIRSLGKCLDSPTGAVAGAKAQLWDCNGAANQRWNLNANGTISNAQSGLCLDVNGNATANGTLVILWTCTGSANQRWTRR</sequence>
<dbReference type="Gene3D" id="3.40.50.1110">
    <property type="entry name" value="SGNH hydrolase"/>
    <property type="match status" value="1"/>
</dbReference>
<comment type="caution">
    <text evidence="3">The sequence shown here is derived from an EMBL/GenBank/DDBJ whole genome shotgun (WGS) entry which is preliminary data.</text>
</comment>
<dbReference type="Pfam" id="PF00652">
    <property type="entry name" value="Ricin_B_lectin"/>
    <property type="match status" value="1"/>
</dbReference>
<keyword evidence="4" id="KW-1185">Reference proteome</keyword>
<dbReference type="Gene3D" id="2.80.10.50">
    <property type="match status" value="2"/>
</dbReference>
<feature type="domain" description="Ricin B lectin" evidence="2">
    <location>
        <begin position="244"/>
        <end position="367"/>
    </location>
</feature>
<dbReference type="SUPFAM" id="SSF50370">
    <property type="entry name" value="Ricin B-like lectins"/>
    <property type="match status" value="1"/>
</dbReference>
<dbReference type="PANTHER" id="PTHR30383:SF5">
    <property type="entry name" value="SGNH HYDROLASE-TYPE ESTERASE DOMAIN-CONTAINING PROTEIN"/>
    <property type="match status" value="1"/>
</dbReference>
<evidence type="ECO:0000313" key="4">
    <source>
        <dbReference type="Proteomes" id="UP000612585"/>
    </source>
</evidence>
<protein>
    <submittedName>
        <fullName evidence="3">Lipase</fullName>
    </submittedName>
</protein>
<accession>A0A8J3ZM82</accession>
<dbReference type="InterPro" id="IPR036514">
    <property type="entry name" value="SGNH_hydro_sf"/>
</dbReference>
<dbReference type="InterPro" id="IPR035992">
    <property type="entry name" value="Ricin_B-like_lectins"/>
</dbReference>
<evidence type="ECO:0000313" key="3">
    <source>
        <dbReference type="EMBL" id="GIJ64101.1"/>
    </source>
</evidence>
<dbReference type="InterPro" id="IPR051532">
    <property type="entry name" value="Ester_Hydrolysis_Enzymes"/>
</dbReference>
<name>A0A8J3ZM82_9ACTN</name>
<dbReference type="CDD" id="cd01833">
    <property type="entry name" value="XynB_like"/>
    <property type="match status" value="1"/>
</dbReference>
<dbReference type="InterPro" id="IPR013830">
    <property type="entry name" value="SGNH_hydro"/>
</dbReference>
<dbReference type="CDD" id="cd23418">
    <property type="entry name" value="beta-trefoil_Ricin_XLN-like"/>
    <property type="match status" value="1"/>
</dbReference>
<dbReference type="PANTHER" id="PTHR30383">
    <property type="entry name" value="THIOESTERASE 1/PROTEASE 1/LYSOPHOSPHOLIPASE L1"/>
    <property type="match status" value="1"/>
</dbReference>
<organism evidence="3 4">
    <name type="scientific">Virgisporangium aurantiacum</name>
    <dbReference type="NCBI Taxonomy" id="175570"/>
    <lineage>
        <taxon>Bacteria</taxon>
        <taxon>Bacillati</taxon>
        <taxon>Actinomycetota</taxon>
        <taxon>Actinomycetes</taxon>
        <taxon>Micromonosporales</taxon>
        <taxon>Micromonosporaceae</taxon>
        <taxon>Virgisporangium</taxon>
    </lineage>
</organism>
<keyword evidence="1" id="KW-0732">Signal</keyword>
<reference evidence="3" key="1">
    <citation type="submission" date="2021-01" db="EMBL/GenBank/DDBJ databases">
        <title>Whole genome shotgun sequence of Virgisporangium aurantiacum NBRC 16421.</title>
        <authorList>
            <person name="Komaki H."/>
            <person name="Tamura T."/>
        </authorList>
    </citation>
    <scope>NUCLEOTIDE SEQUENCE</scope>
    <source>
        <strain evidence="3">NBRC 16421</strain>
    </source>
</reference>
<evidence type="ECO:0000259" key="2">
    <source>
        <dbReference type="SMART" id="SM00458"/>
    </source>
</evidence>
<evidence type="ECO:0000256" key="1">
    <source>
        <dbReference type="SAM" id="SignalP"/>
    </source>
</evidence>
<dbReference type="InterPro" id="IPR000772">
    <property type="entry name" value="Ricin_B_lectin"/>
</dbReference>
<dbReference type="GO" id="GO:0004622">
    <property type="term" value="F:phosphatidylcholine lysophospholipase activity"/>
    <property type="evidence" value="ECO:0007669"/>
    <property type="project" value="TreeGrafter"/>
</dbReference>
<dbReference type="SMART" id="SM00458">
    <property type="entry name" value="RICIN"/>
    <property type="match status" value="1"/>
</dbReference>
<dbReference type="EMBL" id="BOPG01000107">
    <property type="protein sequence ID" value="GIJ64101.1"/>
    <property type="molecule type" value="Genomic_DNA"/>
</dbReference>
<dbReference type="Proteomes" id="UP000612585">
    <property type="component" value="Unassembled WGS sequence"/>
</dbReference>
<gene>
    <name evidence="3" type="ORF">Vau01_116170</name>
</gene>
<dbReference type="Pfam" id="PF13472">
    <property type="entry name" value="Lipase_GDSL_2"/>
    <property type="match status" value="1"/>
</dbReference>